<comment type="similarity">
    <text evidence="3">Belongs to the DNA polymerase type-X family.</text>
</comment>
<sequence>MERLTDSTRSTDLEEKRASFRGLQRLQRWAAEDDDDLDREEQEDRQRRMSHFQAIPSVPPRDAASGVDHQSINACPAEKAREVTSTLDSSTQQVVECTQSSATASLGRPHAPAAVKGEEMAVDDTVIPDSGRPVSKTLRPPRRMPSTAGERSPCPRMGTRKRKRGGGPEVRPEAEQIFKGLVFYYIPDNDIAPARSLRIKKAQEYGARWARQVPTASHIVVDTGLDYSSVERVTSKAGLLGPPPKIVNENYPIDCIQFRSLLDHDQMKYRIPGQPAPVEAVDADKSVAPAAAVVDEAVGKAVRGMGRCDDVNDELSDCISRMQQFKHLPLDEGDDEDDHDDQGDSAAEGMDSDDGKRLDAEHESVDDLKAERARARLRSGHKGGKFEDRFACHLAGPKDAKADNPNSRTIEVLQSMADYYDGVDDRWRTLGYRKAISTLKRQEVKICTEEEAFRLPQIGRRIAQKIEEIVTTNRLRRLEYASDEATSAVLQLFLGIYGVGSKLAHQWIAQGHRTLDDLAAKAKLSPSQLVGIEHYDDLQTRIPRGEVEALGAVVKRAAAAIDPEVELIIGGSYRRGAESSRDIDFVVAKAGTASAAELRPFFDELVGQLEADGFLVACLASPRSASDGSKWHGCCVLPTTGACSGSMGGEGDGDAPEPNRRPLWRRIDFLLVPASEHGAALIYFTGNDIFNRSLRLLASKKGLKLNQHGLYRAGEIVEGRDERRIFAVLGVKWREPQERWC</sequence>
<evidence type="ECO:0000256" key="4">
    <source>
        <dbReference type="ARBA" id="ARBA00012417"/>
    </source>
</evidence>
<comment type="catalytic activity">
    <reaction evidence="16">
        <text>DNA(n) + a 2'-deoxyribonucleoside 5'-triphosphate = DNA(n+1) + diphosphate</text>
        <dbReference type="Rhea" id="RHEA:22508"/>
        <dbReference type="Rhea" id="RHEA-COMP:17339"/>
        <dbReference type="Rhea" id="RHEA-COMP:17340"/>
        <dbReference type="ChEBI" id="CHEBI:33019"/>
        <dbReference type="ChEBI" id="CHEBI:61560"/>
        <dbReference type="ChEBI" id="CHEBI:173112"/>
        <dbReference type="EC" id="2.7.7.7"/>
    </reaction>
</comment>
<dbReference type="AlphaFoldDB" id="A0A151GNE1"/>
<dbReference type="Gene3D" id="1.10.150.110">
    <property type="entry name" value="DNA polymerase beta, N-terminal domain-like"/>
    <property type="match status" value="1"/>
</dbReference>
<keyword evidence="9" id="KW-0235">DNA replication</keyword>
<keyword evidence="21" id="KW-1185">Reference proteome</keyword>
<dbReference type="Gene3D" id="3.30.460.10">
    <property type="entry name" value="Beta Polymerase, domain 2"/>
    <property type="match status" value="1"/>
</dbReference>
<keyword evidence="7" id="KW-0808">Transferase</keyword>
<dbReference type="GO" id="GO:0003887">
    <property type="term" value="F:DNA-directed DNA polymerase activity"/>
    <property type="evidence" value="ECO:0007669"/>
    <property type="project" value="UniProtKB-KW"/>
</dbReference>
<evidence type="ECO:0000256" key="7">
    <source>
        <dbReference type="ARBA" id="ARBA00022679"/>
    </source>
</evidence>
<evidence type="ECO:0000256" key="17">
    <source>
        <dbReference type="PIRSR" id="PIRSR622312-50"/>
    </source>
</evidence>
<evidence type="ECO:0000259" key="19">
    <source>
        <dbReference type="PROSITE" id="PS50172"/>
    </source>
</evidence>
<evidence type="ECO:0000256" key="1">
    <source>
        <dbReference type="ARBA" id="ARBA00001936"/>
    </source>
</evidence>
<evidence type="ECO:0000256" key="10">
    <source>
        <dbReference type="ARBA" id="ARBA00022723"/>
    </source>
</evidence>
<evidence type="ECO:0000313" key="20">
    <source>
        <dbReference type="EMBL" id="KYK58610.1"/>
    </source>
</evidence>
<dbReference type="InterPro" id="IPR029398">
    <property type="entry name" value="PolB_thumb"/>
</dbReference>
<evidence type="ECO:0000256" key="2">
    <source>
        <dbReference type="ARBA" id="ARBA00004123"/>
    </source>
</evidence>
<comment type="caution">
    <text evidence="20">The sequence shown here is derived from an EMBL/GenBank/DDBJ whole genome shotgun (WGS) entry which is preliminary data.</text>
</comment>
<keyword evidence="6" id="KW-0237">DNA synthesis</keyword>
<protein>
    <recommendedName>
        <fullName evidence="5">DNA polymerase lambda</fullName>
        <ecNumber evidence="4">2.7.7.7</ecNumber>
    </recommendedName>
</protein>
<dbReference type="InParanoid" id="A0A151GNE1"/>
<dbReference type="GO" id="GO:0016829">
    <property type="term" value="F:lyase activity"/>
    <property type="evidence" value="ECO:0007669"/>
    <property type="project" value="UniProtKB-KW"/>
</dbReference>
<dbReference type="InterPro" id="IPR018944">
    <property type="entry name" value="DNA_pol_lambd_fingers_domain"/>
</dbReference>
<evidence type="ECO:0000256" key="13">
    <source>
        <dbReference type="ARBA" id="ARBA00023204"/>
    </source>
</evidence>
<evidence type="ECO:0000256" key="11">
    <source>
        <dbReference type="ARBA" id="ARBA00022763"/>
    </source>
</evidence>
<dbReference type="SUPFAM" id="SSF52113">
    <property type="entry name" value="BRCT domain"/>
    <property type="match status" value="1"/>
</dbReference>
<dbReference type="FunCoup" id="A0A151GNE1">
    <property type="interactions" value="247"/>
</dbReference>
<dbReference type="Pfam" id="PF14791">
    <property type="entry name" value="DNA_pol_B_thumb"/>
    <property type="match status" value="1"/>
</dbReference>
<dbReference type="GO" id="GO:0003677">
    <property type="term" value="F:DNA binding"/>
    <property type="evidence" value="ECO:0007669"/>
    <property type="project" value="InterPro"/>
</dbReference>
<dbReference type="RefSeq" id="XP_040657962.1">
    <property type="nucleotide sequence ID" value="XM_040802929.1"/>
</dbReference>
<comment type="cofactor">
    <cofactor evidence="1">
        <name>Mn(2+)</name>
        <dbReference type="ChEBI" id="CHEBI:29035"/>
    </cofactor>
</comment>
<dbReference type="Proteomes" id="UP000076580">
    <property type="component" value="Chromosome 02"/>
</dbReference>
<dbReference type="EMBL" id="LAYC01000002">
    <property type="protein sequence ID" value="KYK58610.1"/>
    <property type="molecule type" value="Genomic_DNA"/>
</dbReference>
<dbReference type="GeneID" id="63718270"/>
<evidence type="ECO:0000256" key="18">
    <source>
        <dbReference type="SAM" id="MobiDB-lite"/>
    </source>
</evidence>
<dbReference type="Gene3D" id="3.40.50.10190">
    <property type="entry name" value="BRCT domain"/>
    <property type="match status" value="1"/>
</dbReference>
<keyword evidence="14" id="KW-0456">Lyase</keyword>
<feature type="active site" description="Nucleophile; Schiff-base intermediate with DNA; for 5'-dRP lyase activity" evidence="17">
    <location>
        <position position="465"/>
    </location>
</feature>
<keyword evidence="12 20" id="KW-0239">DNA-directed DNA polymerase</keyword>
<dbReference type="Pfam" id="PF10391">
    <property type="entry name" value="DNA_pol_lambd_f"/>
    <property type="match status" value="1"/>
</dbReference>
<dbReference type="SMART" id="SM00483">
    <property type="entry name" value="POLXc"/>
    <property type="match status" value="1"/>
</dbReference>
<feature type="region of interest" description="Disordered" evidence="18">
    <location>
        <begin position="328"/>
        <end position="368"/>
    </location>
</feature>
<keyword evidence="15" id="KW-0539">Nucleus</keyword>
<dbReference type="InterPro" id="IPR022312">
    <property type="entry name" value="DNA_pol_X"/>
</dbReference>
<dbReference type="GO" id="GO:0046872">
    <property type="term" value="F:metal ion binding"/>
    <property type="evidence" value="ECO:0007669"/>
    <property type="project" value="UniProtKB-KW"/>
</dbReference>
<feature type="compositionally biased region" description="Basic and acidic residues" evidence="18">
    <location>
        <begin position="353"/>
        <end position="368"/>
    </location>
</feature>
<dbReference type="STRING" id="98403.A0A151GNE1"/>
<dbReference type="InterPro" id="IPR001357">
    <property type="entry name" value="BRCT_dom"/>
</dbReference>
<evidence type="ECO:0000256" key="16">
    <source>
        <dbReference type="ARBA" id="ARBA00049244"/>
    </source>
</evidence>
<evidence type="ECO:0000256" key="15">
    <source>
        <dbReference type="ARBA" id="ARBA00023242"/>
    </source>
</evidence>
<evidence type="ECO:0000256" key="12">
    <source>
        <dbReference type="ARBA" id="ARBA00022932"/>
    </source>
</evidence>
<dbReference type="InterPro" id="IPR043519">
    <property type="entry name" value="NT_sf"/>
</dbReference>
<dbReference type="Gene3D" id="1.10.150.20">
    <property type="entry name" value="5' to 3' exonuclease, C-terminal subdomain"/>
    <property type="match status" value="1"/>
</dbReference>
<dbReference type="GO" id="GO:0005634">
    <property type="term" value="C:nucleus"/>
    <property type="evidence" value="ECO:0007669"/>
    <property type="project" value="UniProtKB-SubCell"/>
</dbReference>
<dbReference type="SUPFAM" id="SSF81585">
    <property type="entry name" value="PsbU/PolX domain-like"/>
    <property type="match status" value="1"/>
</dbReference>
<dbReference type="Gene3D" id="3.30.210.10">
    <property type="entry name" value="DNA polymerase, thumb domain"/>
    <property type="match status" value="1"/>
</dbReference>
<dbReference type="InterPro" id="IPR027421">
    <property type="entry name" value="DNA_pol_lamdba_lyase_dom_sf"/>
</dbReference>
<dbReference type="FunFam" id="1.10.150.110:FF:000005">
    <property type="entry name" value="DNA polymerase POL4"/>
    <property type="match status" value="1"/>
</dbReference>
<dbReference type="PANTHER" id="PTHR11276:SF28">
    <property type="entry name" value="DNA POLYMERASE LAMBDA"/>
    <property type="match status" value="1"/>
</dbReference>
<accession>A0A151GNE1</accession>
<dbReference type="PRINTS" id="PR00869">
    <property type="entry name" value="DNAPOLX"/>
</dbReference>
<feature type="region of interest" description="Disordered" evidence="18">
    <location>
        <begin position="125"/>
        <end position="171"/>
    </location>
</feature>
<dbReference type="InterPro" id="IPR028207">
    <property type="entry name" value="DNA_pol_B_palm_palm"/>
</dbReference>
<evidence type="ECO:0000313" key="21">
    <source>
        <dbReference type="Proteomes" id="UP000076580"/>
    </source>
</evidence>
<feature type="compositionally biased region" description="Acidic residues" evidence="18">
    <location>
        <begin position="32"/>
        <end position="41"/>
    </location>
</feature>
<dbReference type="InterPro" id="IPR037160">
    <property type="entry name" value="DNA_Pol_thumb_sf"/>
</dbReference>
<dbReference type="PROSITE" id="PS50172">
    <property type="entry name" value="BRCT"/>
    <property type="match status" value="1"/>
</dbReference>
<comment type="subcellular location">
    <subcellularLocation>
        <location evidence="2">Nucleus</location>
    </subcellularLocation>
</comment>
<feature type="region of interest" description="Disordered" evidence="18">
    <location>
        <begin position="28"/>
        <end position="70"/>
    </location>
</feature>
<evidence type="ECO:0000256" key="3">
    <source>
        <dbReference type="ARBA" id="ARBA00008323"/>
    </source>
</evidence>
<dbReference type="SUPFAM" id="SSF81301">
    <property type="entry name" value="Nucleotidyltransferase"/>
    <property type="match status" value="1"/>
</dbReference>
<evidence type="ECO:0000256" key="6">
    <source>
        <dbReference type="ARBA" id="ARBA00022634"/>
    </source>
</evidence>
<dbReference type="InterPro" id="IPR036420">
    <property type="entry name" value="BRCT_dom_sf"/>
</dbReference>
<dbReference type="InterPro" id="IPR002008">
    <property type="entry name" value="DNA_pol_X_beta-like"/>
</dbReference>
<dbReference type="PANTHER" id="PTHR11276">
    <property type="entry name" value="DNA POLYMERASE TYPE-X FAMILY MEMBER"/>
    <property type="match status" value="1"/>
</dbReference>
<dbReference type="GO" id="GO:0006303">
    <property type="term" value="P:double-strand break repair via nonhomologous end joining"/>
    <property type="evidence" value="ECO:0007669"/>
    <property type="project" value="TreeGrafter"/>
</dbReference>
<dbReference type="PRINTS" id="PR00870">
    <property type="entry name" value="DNAPOLXBETA"/>
</dbReference>
<name>A0A151GNE1_DRECN</name>
<evidence type="ECO:0000256" key="9">
    <source>
        <dbReference type="ARBA" id="ARBA00022705"/>
    </source>
</evidence>
<proteinExistence type="inferred from homology"/>
<dbReference type="SUPFAM" id="SSF47802">
    <property type="entry name" value="DNA polymerase beta, N-terminal domain-like"/>
    <property type="match status" value="1"/>
</dbReference>
<evidence type="ECO:0000256" key="8">
    <source>
        <dbReference type="ARBA" id="ARBA00022695"/>
    </source>
</evidence>
<feature type="domain" description="BRCT" evidence="19">
    <location>
        <begin position="173"/>
        <end position="269"/>
    </location>
</feature>
<dbReference type="InterPro" id="IPR010996">
    <property type="entry name" value="HHH_MUS81"/>
</dbReference>
<keyword evidence="13" id="KW-0234">DNA repair</keyword>
<keyword evidence="8" id="KW-0548">Nucleotidyltransferase</keyword>
<evidence type="ECO:0000256" key="5">
    <source>
        <dbReference type="ARBA" id="ARBA00016513"/>
    </source>
</evidence>
<dbReference type="Pfam" id="PF14716">
    <property type="entry name" value="HHH_8"/>
    <property type="match status" value="1"/>
</dbReference>
<gene>
    <name evidence="20" type="ORF">DCS_05627</name>
</gene>
<dbReference type="FunFam" id="1.10.150.20:FF:000010">
    <property type="entry name" value="DNA polymerase lambda"/>
    <property type="match status" value="1"/>
</dbReference>
<keyword evidence="10" id="KW-0479">Metal-binding</keyword>
<keyword evidence="11" id="KW-0227">DNA damage</keyword>
<reference evidence="20 21" key="1">
    <citation type="journal article" date="2016" name="Sci. Rep.">
        <title>Insights into Adaptations to a Near-Obligate Nematode Endoparasitic Lifestyle from the Finished Genome of Drechmeria coniospora.</title>
        <authorList>
            <person name="Zhang L."/>
            <person name="Zhou Z."/>
            <person name="Guo Q."/>
            <person name="Fokkens L."/>
            <person name="Miskei M."/>
            <person name="Pocsi I."/>
            <person name="Zhang W."/>
            <person name="Chen M."/>
            <person name="Wang L."/>
            <person name="Sun Y."/>
            <person name="Donzelli B.G."/>
            <person name="Gibson D.M."/>
            <person name="Nelson D.R."/>
            <person name="Luo J.G."/>
            <person name="Rep M."/>
            <person name="Liu H."/>
            <person name="Yang S."/>
            <person name="Wang J."/>
            <person name="Krasnoff S.B."/>
            <person name="Xu Y."/>
            <person name="Molnar I."/>
            <person name="Lin M."/>
        </authorList>
    </citation>
    <scope>NUCLEOTIDE SEQUENCE [LARGE SCALE GENOMIC DNA]</scope>
    <source>
        <strain evidence="20 21">ARSEF 6962</strain>
    </source>
</reference>
<dbReference type="CDD" id="cd00141">
    <property type="entry name" value="NT_POLXc"/>
    <property type="match status" value="1"/>
</dbReference>
<feature type="compositionally biased region" description="Acidic residues" evidence="18">
    <location>
        <begin position="331"/>
        <end position="343"/>
    </location>
</feature>
<dbReference type="EC" id="2.7.7.7" evidence="4"/>
<dbReference type="Pfam" id="PF14792">
    <property type="entry name" value="DNA_pol_B_palm"/>
    <property type="match status" value="1"/>
</dbReference>
<dbReference type="InterPro" id="IPR002054">
    <property type="entry name" value="DNA-dir_DNA_pol_X"/>
</dbReference>
<organism evidence="20 21">
    <name type="scientific">Drechmeria coniospora</name>
    <name type="common">Nematophagous fungus</name>
    <name type="synonym">Meria coniospora</name>
    <dbReference type="NCBI Taxonomy" id="98403"/>
    <lineage>
        <taxon>Eukaryota</taxon>
        <taxon>Fungi</taxon>
        <taxon>Dikarya</taxon>
        <taxon>Ascomycota</taxon>
        <taxon>Pezizomycotina</taxon>
        <taxon>Sordariomycetes</taxon>
        <taxon>Hypocreomycetidae</taxon>
        <taxon>Hypocreales</taxon>
        <taxon>Ophiocordycipitaceae</taxon>
        <taxon>Drechmeria</taxon>
    </lineage>
</organism>
<evidence type="ECO:0000256" key="14">
    <source>
        <dbReference type="ARBA" id="ARBA00023239"/>
    </source>
</evidence>